<keyword evidence="8" id="KW-0444">Lipid biosynthesis</keyword>
<keyword evidence="14" id="KW-1185">Reference proteome</keyword>
<evidence type="ECO:0000256" key="8">
    <source>
        <dbReference type="ARBA" id="ARBA00023209"/>
    </source>
</evidence>
<evidence type="ECO:0000256" key="7">
    <source>
        <dbReference type="ARBA" id="ARBA00023136"/>
    </source>
</evidence>
<dbReference type="SMART" id="SM00563">
    <property type="entry name" value="PlsC"/>
    <property type="match status" value="1"/>
</dbReference>
<dbReference type="Pfam" id="PF19277">
    <property type="entry name" value="GPAT_C"/>
    <property type="match status" value="1"/>
</dbReference>
<evidence type="ECO:0000256" key="3">
    <source>
        <dbReference type="ARBA" id="ARBA00007937"/>
    </source>
</evidence>
<name>A0A3A1YKQ9_9GAMM</name>
<dbReference type="EC" id="2.3.1.15" evidence="4"/>
<dbReference type="GO" id="GO:0004366">
    <property type="term" value="F:glycerol-3-phosphate O-acyltransferase activity"/>
    <property type="evidence" value="ECO:0007669"/>
    <property type="project" value="UniProtKB-EC"/>
</dbReference>
<keyword evidence="6" id="KW-0808">Transferase</keyword>
<protein>
    <recommendedName>
        <fullName evidence="5">Glycerol-3-phosphate acyltransferase</fullName>
        <ecNumber evidence="4">2.3.1.15</ecNumber>
    </recommendedName>
</protein>
<keyword evidence="8" id="KW-0594">Phospholipid biosynthesis</keyword>
<accession>A0A3A1YKQ9</accession>
<dbReference type="InterPro" id="IPR041728">
    <property type="entry name" value="GPAT/DHAPAT_LPLAT"/>
</dbReference>
<evidence type="ECO:0000256" key="2">
    <source>
        <dbReference type="ARBA" id="ARBA00004765"/>
    </source>
</evidence>
<dbReference type="AlphaFoldDB" id="A0A3A1YKQ9"/>
<comment type="similarity">
    <text evidence="3">Belongs to the GPAT/DAPAT family.</text>
</comment>
<keyword evidence="7" id="KW-0472">Membrane</keyword>
<feature type="domain" description="Phospholipid/glycerol acyltransferase" evidence="12">
    <location>
        <begin position="331"/>
        <end position="458"/>
    </location>
</feature>
<dbReference type="Proteomes" id="UP000265964">
    <property type="component" value="Unassembled WGS sequence"/>
</dbReference>
<evidence type="ECO:0000256" key="4">
    <source>
        <dbReference type="ARBA" id="ARBA00013113"/>
    </source>
</evidence>
<evidence type="ECO:0000313" key="13">
    <source>
        <dbReference type="EMBL" id="RIY38853.1"/>
    </source>
</evidence>
<dbReference type="EMBL" id="NRJF01000004">
    <property type="protein sequence ID" value="RIY38853.1"/>
    <property type="molecule type" value="Genomic_DNA"/>
</dbReference>
<comment type="catalytic activity">
    <reaction evidence="11">
        <text>sn-glycerol 3-phosphate + an acyl-CoA = a 1-acyl-sn-glycero-3-phosphate + CoA</text>
        <dbReference type="Rhea" id="RHEA:15325"/>
        <dbReference type="ChEBI" id="CHEBI:57287"/>
        <dbReference type="ChEBI" id="CHEBI:57597"/>
        <dbReference type="ChEBI" id="CHEBI:57970"/>
        <dbReference type="ChEBI" id="CHEBI:58342"/>
        <dbReference type="EC" id="2.3.1.15"/>
    </reaction>
</comment>
<evidence type="ECO:0000313" key="14">
    <source>
        <dbReference type="Proteomes" id="UP000265964"/>
    </source>
</evidence>
<dbReference type="RefSeq" id="WP_119533968.1">
    <property type="nucleotide sequence ID" value="NZ_NRJF01000004.1"/>
</dbReference>
<dbReference type="GO" id="GO:0006631">
    <property type="term" value="P:fatty acid metabolic process"/>
    <property type="evidence" value="ECO:0007669"/>
    <property type="project" value="TreeGrafter"/>
</dbReference>
<dbReference type="Pfam" id="PF01553">
    <property type="entry name" value="Acyltransferase"/>
    <property type="match status" value="1"/>
</dbReference>
<reference evidence="13 14" key="1">
    <citation type="submission" date="2017-08" db="EMBL/GenBank/DDBJ databases">
        <title>Reclassification of Bisgaard taxon 37 and 44.</title>
        <authorList>
            <person name="Christensen H."/>
        </authorList>
    </citation>
    <scope>NUCLEOTIDE SEQUENCE [LARGE SCALE GENOMIC DNA]</scope>
    <source>
        <strain evidence="13 14">EEAB3T1</strain>
    </source>
</reference>
<dbReference type="PANTHER" id="PTHR12563:SF17">
    <property type="entry name" value="DIHYDROXYACETONE PHOSPHATE ACYLTRANSFERASE"/>
    <property type="match status" value="1"/>
</dbReference>
<organism evidence="13 14">
    <name type="scientific">Psittacicella gerlachiana</name>
    <dbReference type="NCBI Taxonomy" id="2028574"/>
    <lineage>
        <taxon>Bacteria</taxon>
        <taxon>Pseudomonadati</taxon>
        <taxon>Pseudomonadota</taxon>
        <taxon>Gammaproteobacteria</taxon>
        <taxon>Pasteurellales</taxon>
        <taxon>Psittacicellaceae</taxon>
        <taxon>Psittacicella</taxon>
    </lineage>
</organism>
<keyword evidence="9" id="KW-1208">Phospholipid metabolism</keyword>
<evidence type="ECO:0000256" key="6">
    <source>
        <dbReference type="ARBA" id="ARBA00022679"/>
    </source>
</evidence>
<evidence type="ECO:0000256" key="10">
    <source>
        <dbReference type="ARBA" id="ARBA00023315"/>
    </source>
</evidence>
<evidence type="ECO:0000259" key="12">
    <source>
        <dbReference type="SMART" id="SM00563"/>
    </source>
</evidence>
<dbReference type="PANTHER" id="PTHR12563">
    <property type="entry name" value="GLYCEROL-3-PHOSPHATE ACYLTRANSFERASE"/>
    <property type="match status" value="1"/>
</dbReference>
<comment type="caution">
    <text evidence="13">The sequence shown here is derived from an EMBL/GenBank/DDBJ whole genome shotgun (WGS) entry which is preliminary data.</text>
</comment>
<proteinExistence type="inferred from homology"/>
<gene>
    <name evidence="13" type="ORF">CKF59_00185</name>
</gene>
<evidence type="ECO:0000256" key="1">
    <source>
        <dbReference type="ARBA" id="ARBA00004184"/>
    </source>
</evidence>
<dbReference type="SUPFAM" id="SSF69593">
    <property type="entry name" value="Glycerol-3-phosphate (1)-acyltransferase"/>
    <property type="match status" value="1"/>
</dbReference>
<dbReference type="UniPathway" id="UPA00557">
    <property type="reaction ID" value="UER00612"/>
</dbReference>
<keyword evidence="10" id="KW-0012">Acyltransferase</keyword>
<dbReference type="InterPro" id="IPR022284">
    <property type="entry name" value="GPAT/DHAPAT"/>
</dbReference>
<dbReference type="CDD" id="cd07993">
    <property type="entry name" value="LPLAT_DHAPAT-like"/>
    <property type="match status" value="1"/>
</dbReference>
<dbReference type="GO" id="GO:0016024">
    <property type="term" value="P:CDP-diacylglycerol biosynthetic process"/>
    <property type="evidence" value="ECO:0007669"/>
    <property type="project" value="UniProtKB-UniPathway"/>
</dbReference>
<comment type="pathway">
    <text evidence="2">Phospholipid metabolism; CDP-diacylglycerol biosynthesis; CDP-diacylglycerol from sn-glycerol 3-phosphate: step 1/3.</text>
</comment>
<dbReference type="PIRSF" id="PIRSF000437">
    <property type="entry name" value="GPAT_DHAPAT"/>
    <property type="match status" value="1"/>
</dbReference>
<dbReference type="GO" id="GO:0012505">
    <property type="term" value="C:endomembrane system"/>
    <property type="evidence" value="ECO:0007669"/>
    <property type="project" value="UniProtKB-SubCell"/>
</dbReference>
<comment type="subcellular location">
    <subcellularLocation>
        <location evidence="1">Endomembrane system</location>
        <topology evidence="1">Peripheral membrane protein</topology>
    </subcellularLocation>
</comment>
<dbReference type="InterPro" id="IPR002123">
    <property type="entry name" value="Plipid/glycerol_acylTrfase"/>
</dbReference>
<dbReference type="InterPro" id="IPR045520">
    <property type="entry name" value="GPAT/DHAPAT_C"/>
</dbReference>
<keyword evidence="8" id="KW-0443">Lipid metabolism</keyword>
<evidence type="ECO:0000256" key="11">
    <source>
        <dbReference type="ARBA" id="ARBA00048427"/>
    </source>
</evidence>
<evidence type="ECO:0000256" key="5">
    <source>
        <dbReference type="ARBA" id="ARBA00013432"/>
    </source>
</evidence>
<evidence type="ECO:0000256" key="9">
    <source>
        <dbReference type="ARBA" id="ARBA00023264"/>
    </source>
</evidence>
<sequence>MSRFLFKLTRLRDIVHQDVTTHLNQKQNKVVYVLPYDSKLALEALFTTVEKHKLPWQLDLLTHNDYDKFNHAPVLFLNQGDYITAESNPSHPQLEENLRKLYNLGEELTLVLVYPQWGTNIITKPSLSINANPLSKLWLNLKSFLKLRKFSYLTLYAQYNLRDLTNLMLSSEISRFNCQDLNLVQTTAEKINQVEFLTDLADKDLAFLSKSLAAYLRYQYQATLARRNSNIPKATRKEIMQAVISQQQVQEAISKSKKEKKDVVTKTQAVAKEQQVAQNLIEEIAADPRFSTLKKYDYVLKRLWNRFYSGITIRGLDNILDTLYTQDKVALSYVATHRSHIDYLLLSYIMNEYGAMQTPLIAAGINLNFWPVGKIFRRGGAFFLRRSFNNYLYSIIFKTYLAELIKNTKDTEFFIEGGRSRTGRLLTPKTGMLNMMLSGYLKNQDVNQFYVPIFIAYDKVFESKTYVQELQGKKKNKESALLVLKNLSKLKYQGQVHVNFARPLSVKNYFNQYWPSWQEDLSKDNFNKAGFEQTSNALARDIAVSINANATISDKALFSAAIFNSDAKLNLTQLKQDIEFLQHILKHNLQFNPGYAVCQTPSEQIIAGVVKVCNDNVEKITPEQLVIKKQALPEFNYYRNNIEHCFIAPALAAIKLNKNISDAKLQGFCDYFTQIFNLNSFTNFTEQSLMLEVKYFEKLLEDKTLEQRNLLAKQLDIYLMQLDTFMSVMVEALQKLQAEDKGIESLQLSTITPDIIARLKEVKSIYPDFADKTTVNQLRSAFAGTPKFANITADQLVEALAYIHTWLK</sequence>
<dbReference type="OrthoDB" id="335193at2"/>